<name>A0A815WX14_ADIRI</name>
<gene>
    <name evidence="1" type="ORF">XAT740_LOCUS42888</name>
</gene>
<evidence type="ECO:0000313" key="2">
    <source>
        <dbReference type="Proteomes" id="UP000663828"/>
    </source>
</evidence>
<dbReference type="AlphaFoldDB" id="A0A815WX14"/>
<comment type="caution">
    <text evidence="1">The sequence shown here is derived from an EMBL/GenBank/DDBJ whole genome shotgun (WGS) entry which is preliminary data.</text>
</comment>
<feature type="non-terminal residue" evidence="1">
    <location>
        <position position="1"/>
    </location>
</feature>
<proteinExistence type="predicted"/>
<organism evidence="1 2">
    <name type="scientific">Adineta ricciae</name>
    <name type="common">Rotifer</name>
    <dbReference type="NCBI Taxonomy" id="249248"/>
    <lineage>
        <taxon>Eukaryota</taxon>
        <taxon>Metazoa</taxon>
        <taxon>Spiralia</taxon>
        <taxon>Gnathifera</taxon>
        <taxon>Rotifera</taxon>
        <taxon>Eurotatoria</taxon>
        <taxon>Bdelloidea</taxon>
        <taxon>Adinetida</taxon>
        <taxon>Adinetidae</taxon>
        <taxon>Adineta</taxon>
    </lineage>
</organism>
<dbReference type="EMBL" id="CAJNOR010005200">
    <property type="protein sequence ID" value="CAF1550896.1"/>
    <property type="molecule type" value="Genomic_DNA"/>
</dbReference>
<keyword evidence="2" id="KW-1185">Reference proteome</keyword>
<protein>
    <submittedName>
        <fullName evidence="1">Uncharacterized protein</fullName>
    </submittedName>
</protein>
<reference evidence="1" key="1">
    <citation type="submission" date="2021-02" db="EMBL/GenBank/DDBJ databases">
        <authorList>
            <person name="Nowell W R."/>
        </authorList>
    </citation>
    <scope>NUCLEOTIDE SEQUENCE</scope>
</reference>
<evidence type="ECO:0000313" key="1">
    <source>
        <dbReference type="EMBL" id="CAF1550896.1"/>
    </source>
</evidence>
<dbReference type="Proteomes" id="UP000663828">
    <property type="component" value="Unassembled WGS sequence"/>
</dbReference>
<accession>A0A815WX14</accession>
<sequence>LKDLLSTGMKLSWPDLASNINEFRLAVGHERSFVTEMASATRILSKMDNETSITMSSKLAYQLTKLSH</sequence>